<feature type="region of interest" description="Disordered" evidence="1">
    <location>
        <begin position="1"/>
        <end position="22"/>
    </location>
</feature>
<organism evidence="2 3">
    <name type="scientific">Piscinibacter gummiphilus</name>
    <dbReference type="NCBI Taxonomy" id="946333"/>
    <lineage>
        <taxon>Bacteria</taxon>
        <taxon>Pseudomonadati</taxon>
        <taxon>Pseudomonadota</taxon>
        <taxon>Betaproteobacteria</taxon>
        <taxon>Burkholderiales</taxon>
        <taxon>Sphaerotilaceae</taxon>
        <taxon>Piscinibacter</taxon>
    </lineage>
</organism>
<evidence type="ECO:0000313" key="3">
    <source>
        <dbReference type="Proteomes" id="UP001303946"/>
    </source>
</evidence>
<feature type="compositionally biased region" description="Basic residues" evidence="1">
    <location>
        <begin position="1"/>
        <end position="10"/>
    </location>
</feature>
<dbReference type="EMBL" id="CP136337">
    <property type="protein sequence ID" value="WOB11159.1"/>
    <property type="molecule type" value="Genomic_DNA"/>
</dbReference>
<evidence type="ECO:0000256" key="1">
    <source>
        <dbReference type="SAM" id="MobiDB-lite"/>
    </source>
</evidence>
<keyword evidence="2" id="KW-0614">Plasmid</keyword>
<proteinExistence type="predicted"/>
<geneLocation type="plasmid" evidence="2 3">
    <name>unnamed1</name>
</geneLocation>
<reference evidence="2 3" key="1">
    <citation type="submission" date="2023-10" db="EMBL/GenBank/DDBJ databases">
        <title>Bacteria for the degradation of biodegradable plastic PBAT(Polybutylene adipate terephthalate).</title>
        <authorList>
            <person name="Weon H.-Y."/>
            <person name="Yeon J."/>
        </authorList>
    </citation>
    <scope>NUCLEOTIDE SEQUENCE [LARGE SCALE GENOMIC DNA]</scope>
    <source>
        <strain evidence="2 3">SBD 7-3</strain>
        <plasmid evidence="2 3">unnamed1</plasmid>
    </source>
</reference>
<protein>
    <submittedName>
        <fullName evidence="2">Uncharacterized protein</fullName>
    </submittedName>
</protein>
<name>A0ABZ0D8Z3_9BURK</name>
<evidence type="ECO:0000313" key="2">
    <source>
        <dbReference type="EMBL" id="WOB11159.1"/>
    </source>
</evidence>
<keyword evidence="3" id="KW-1185">Reference proteome</keyword>
<gene>
    <name evidence="2" type="ORF">RXV79_27360</name>
</gene>
<dbReference type="Proteomes" id="UP001303946">
    <property type="component" value="Plasmid unnamed1"/>
</dbReference>
<dbReference type="RefSeq" id="WP_316704324.1">
    <property type="nucleotide sequence ID" value="NZ_CP136337.1"/>
</dbReference>
<sequence length="190" mass="20314">MTSKKKRNAGHLHPPEQRAATEIPCGLELPEGITVERGPSSGGPAYYFRHSKLGELGRVRVLDLGGGQGRLIGEVAGEPNDPSTEQRAALMAPLIHQVHHLFDQSAGIPHQPGEVKPLGPLTQEDRGGLEFKVLECDTCGAPVARLIFAPPGTADDADFADVERLAFRIFSDLPLPTWIVGPGVSSFSVQ</sequence>
<accession>A0ABZ0D8Z3</accession>